<dbReference type="RefSeq" id="WP_207668884.1">
    <property type="nucleotide sequence ID" value="NZ_JAOQNU010000030.1"/>
</dbReference>
<proteinExistence type="predicted"/>
<dbReference type="InterPro" id="IPR003497">
    <property type="entry name" value="BRO_N_domain"/>
</dbReference>
<accession>A0A4R2RCV2</accession>
<feature type="domain" description="Bro-N" evidence="1">
    <location>
        <begin position="24"/>
        <end position="136"/>
    </location>
</feature>
<name>A0A4R2RCV2_9FIRM</name>
<dbReference type="Proteomes" id="UP000294813">
    <property type="component" value="Unassembled WGS sequence"/>
</dbReference>
<evidence type="ECO:0000313" key="3">
    <source>
        <dbReference type="Proteomes" id="UP000294813"/>
    </source>
</evidence>
<dbReference type="PANTHER" id="PTHR36180">
    <property type="entry name" value="DNA-BINDING PROTEIN-RELATED-RELATED"/>
    <property type="match status" value="1"/>
</dbReference>
<organism evidence="2 3">
    <name type="scientific">Heliophilum fasciatum</name>
    <dbReference type="NCBI Taxonomy" id="35700"/>
    <lineage>
        <taxon>Bacteria</taxon>
        <taxon>Bacillati</taxon>
        <taxon>Bacillota</taxon>
        <taxon>Clostridia</taxon>
        <taxon>Eubacteriales</taxon>
        <taxon>Heliobacteriaceae</taxon>
        <taxon>Heliophilum</taxon>
    </lineage>
</organism>
<dbReference type="AlphaFoldDB" id="A0A4R2RCV2"/>
<reference evidence="2 3" key="1">
    <citation type="submission" date="2019-03" db="EMBL/GenBank/DDBJ databases">
        <title>Genomic Encyclopedia of Type Strains, Phase IV (KMG-IV): sequencing the most valuable type-strain genomes for metagenomic binning, comparative biology and taxonomic classification.</title>
        <authorList>
            <person name="Goeker M."/>
        </authorList>
    </citation>
    <scope>NUCLEOTIDE SEQUENCE [LARGE SCALE GENOMIC DNA]</scope>
    <source>
        <strain evidence="2 3">DSM 11170</strain>
    </source>
</reference>
<protein>
    <submittedName>
        <fullName evidence="2">Prophage antirepressor-like protein</fullName>
    </submittedName>
</protein>
<dbReference type="Pfam" id="PF02498">
    <property type="entry name" value="Bro-N"/>
    <property type="match status" value="1"/>
</dbReference>
<dbReference type="PANTHER" id="PTHR36180:SF2">
    <property type="entry name" value="BRO FAMILY PROTEIN"/>
    <property type="match status" value="1"/>
</dbReference>
<dbReference type="PROSITE" id="PS51750">
    <property type="entry name" value="BRO_N"/>
    <property type="match status" value="1"/>
</dbReference>
<sequence>MMTMQNPVPFAENNHNNVGGNSSMNMMQQVFHYEGAQVRTILIDGQPWFVARDVCNVLEIGNPTQALERLDQDEKRTMTASHLTLISNESQNKARFYTLVNEPGLYSLILGSRKPEAKAFKRWITHEVLPSIRQTGAYQLPTFEGRKLPRNYIEAMECIIETEQMRLELVAKVEADAPKVEAFDTFIDSRAWQTIGEVAKVMDKGRNGTYDALREEGFLIQRGMDKNLPLQKYIDSGHFAVKESTVRNKYGQWITRSRTLVSPKGVELIRRILARREFTA</sequence>
<evidence type="ECO:0000313" key="2">
    <source>
        <dbReference type="EMBL" id="TCP61250.1"/>
    </source>
</evidence>
<evidence type="ECO:0000259" key="1">
    <source>
        <dbReference type="PROSITE" id="PS51750"/>
    </source>
</evidence>
<keyword evidence="3" id="KW-1185">Reference proteome</keyword>
<dbReference type="Pfam" id="PF03374">
    <property type="entry name" value="ANT"/>
    <property type="match status" value="1"/>
</dbReference>
<dbReference type="EMBL" id="SLXT01000029">
    <property type="protein sequence ID" value="TCP61250.1"/>
    <property type="molecule type" value="Genomic_DNA"/>
</dbReference>
<dbReference type="GO" id="GO:0003677">
    <property type="term" value="F:DNA binding"/>
    <property type="evidence" value="ECO:0007669"/>
    <property type="project" value="InterPro"/>
</dbReference>
<dbReference type="SMART" id="SM01040">
    <property type="entry name" value="Bro-N"/>
    <property type="match status" value="1"/>
</dbReference>
<dbReference type="InterPro" id="IPR005039">
    <property type="entry name" value="Ant_C"/>
</dbReference>
<comment type="caution">
    <text evidence="2">The sequence shown here is derived from an EMBL/GenBank/DDBJ whole genome shotgun (WGS) entry which is preliminary data.</text>
</comment>
<gene>
    <name evidence="2" type="ORF">EDD73_1293</name>
</gene>